<proteinExistence type="predicted"/>
<gene>
    <name evidence="1" type="ORF">S01H1_69642</name>
</gene>
<dbReference type="AlphaFoldDB" id="X0XD18"/>
<protein>
    <submittedName>
        <fullName evidence="1">Uncharacterized protein</fullName>
    </submittedName>
</protein>
<organism evidence="1">
    <name type="scientific">marine sediment metagenome</name>
    <dbReference type="NCBI Taxonomy" id="412755"/>
    <lineage>
        <taxon>unclassified sequences</taxon>
        <taxon>metagenomes</taxon>
        <taxon>ecological metagenomes</taxon>
    </lineage>
</organism>
<evidence type="ECO:0000313" key="1">
    <source>
        <dbReference type="EMBL" id="GAG40970.1"/>
    </source>
</evidence>
<comment type="caution">
    <text evidence="1">The sequence shown here is derived from an EMBL/GenBank/DDBJ whole genome shotgun (WGS) entry which is preliminary data.</text>
</comment>
<feature type="non-terminal residue" evidence="1">
    <location>
        <position position="246"/>
    </location>
</feature>
<name>X0XD18_9ZZZZ</name>
<accession>X0XD18</accession>
<sequence>TWPIGPLPYMDLIRPASSVYSIVSPRLPLVVVLLVSCLYAQVTIYQDTLSFTPAHQVDTLSFTPVIQASWEVYDLGGEMLDTSLVRLEPITGIIRWIGPIEGQRRVAVRYRALGGLPVTVLGPAWRYLPPLDQMVEDSIASSPPVRPLRPQPSGGYSAGDRLVTSGSLFRSLTLTTGRGVNLSGGLNIRLQGELAHGVFINGSLTDQNLPIQPEGDTRTLNELDQVRLALNSRWGSVEVGEGRIQA</sequence>
<reference evidence="1" key="1">
    <citation type="journal article" date="2014" name="Front. Microbiol.">
        <title>High frequency of phylogenetically diverse reductive dehalogenase-homologous genes in deep subseafloor sedimentary metagenomes.</title>
        <authorList>
            <person name="Kawai M."/>
            <person name="Futagami T."/>
            <person name="Toyoda A."/>
            <person name="Takaki Y."/>
            <person name="Nishi S."/>
            <person name="Hori S."/>
            <person name="Arai W."/>
            <person name="Tsubouchi T."/>
            <person name="Morono Y."/>
            <person name="Uchiyama I."/>
            <person name="Ito T."/>
            <person name="Fujiyama A."/>
            <person name="Inagaki F."/>
            <person name="Takami H."/>
        </authorList>
    </citation>
    <scope>NUCLEOTIDE SEQUENCE</scope>
    <source>
        <strain evidence="1">Expedition CK06-06</strain>
    </source>
</reference>
<dbReference type="EMBL" id="BARS01046250">
    <property type="protein sequence ID" value="GAG40970.1"/>
    <property type="molecule type" value="Genomic_DNA"/>
</dbReference>
<feature type="non-terminal residue" evidence="1">
    <location>
        <position position="1"/>
    </location>
</feature>